<gene>
    <name evidence="1" type="ORF">QFC20_000138</name>
</gene>
<sequence length="687" mass="73673">MGLNSPIPVKLQDECRKASKIIRSFVDSGNNGLDKVVPRSVLERAHGFAVFTVVKAGFLFSARGGSGIVIAKLDDGSWSAPSAIGTAGFGFGGQMGAEVTDFLIVLNSRTAVSTFMAAGSMTLGGNLSVAVGPLGRNAEGSGTLNSKGKTAALYSYSKTKGLFGGMSIEGSVILERQDANRQAYGQDITAKQLLSGMVEPPSWAGELVEVLQTRIGMPGGRTWVDDHPDELGRYSDDDQEVDYDPNRRSTSHRNSAGYAFAEQTGSSFSSSSPAPQSGPSFSSSAQPQSGFSFSSSAQQAPQRPKPRSRASTLSSVFKMDLMGNQVSGLSRGGGGIGFPRKKTSTPASPSMSRRTSQYGAEPKSPFTDDARVYTRQNEYNPFDDDSLTNRNPPGFDDDMDLSREVISPWNNDKGLPSPQPRYNDLPMTSPAPGQLEFKPEYRTPNRSRASTLQNSDLPTGRARSGSNAMRVSSPLTKYKHDIHETDPMENNLASKMARLRTSSNAADGLDGRSGYDNADDGANDFDRDYNYAPPSTAAPTLPRSSSSKLLGFVNRKRSNTTSSRNGGDFLIDPAIHQADRNLVLAGTSAPTSRLVEHEASLPPDLAESYGAKPSADQLSFAVKRDLAAAALRDGLERAIAIHDYDGQEEGDLSMRQGDVIIITERSKSQNDWWTGKHAKTEAKGIFP</sequence>
<keyword evidence="2" id="KW-1185">Reference proteome</keyword>
<dbReference type="Proteomes" id="UP001230649">
    <property type="component" value="Unassembled WGS sequence"/>
</dbReference>
<evidence type="ECO:0000313" key="1">
    <source>
        <dbReference type="EMBL" id="KAJ9117858.1"/>
    </source>
</evidence>
<evidence type="ECO:0000313" key="2">
    <source>
        <dbReference type="Proteomes" id="UP001230649"/>
    </source>
</evidence>
<organism evidence="1 2">
    <name type="scientific">Naganishia adeliensis</name>
    <dbReference type="NCBI Taxonomy" id="92952"/>
    <lineage>
        <taxon>Eukaryota</taxon>
        <taxon>Fungi</taxon>
        <taxon>Dikarya</taxon>
        <taxon>Basidiomycota</taxon>
        <taxon>Agaricomycotina</taxon>
        <taxon>Tremellomycetes</taxon>
        <taxon>Filobasidiales</taxon>
        <taxon>Filobasidiaceae</taxon>
        <taxon>Naganishia</taxon>
    </lineage>
</organism>
<accession>A0ACC2X2C9</accession>
<name>A0ACC2X2C9_9TREE</name>
<comment type="caution">
    <text evidence="1">The sequence shown here is derived from an EMBL/GenBank/DDBJ whole genome shotgun (WGS) entry which is preliminary data.</text>
</comment>
<protein>
    <submittedName>
        <fullName evidence="1">Uncharacterized protein</fullName>
    </submittedName>
</protein>
<reference evidence="1" key="1">
    <citation type="submission" date="2023-04" db="EMBL/GenBank/DDBJ databases">
        <title>Draft Genome sequencing of Naganishia species isolated from polar environments using Oxford Nanopore Technology.</title>
        <authorList>
            <person name="Leo P."/>
            <person name="Venkateswaran K."/>
        </authorList>
    </citation>
    <scope>NUCLEOTIDE SEQUENCE</scope>
    <source>
        <strain evidence="1">MNA-CCFEE 5262</strain>
    </source>
</reference>
<dbReference type="EMBL" id="JASBWS010000001">
    <property type="protein sequence ID" value="KAJ9117858.1"/>
    <property type="molecule type" value="Genomic_DNA"/>
</dbReference>
<proteinExistence type="predicted"/>